<organism evidence="1">
    <name type="scientific">Micrurus lemniscatus lemniscatus</name>
    <dbReference type="NCBI Taxonomy" id="129467"/>
    <lineage>
        <taxon>Eukaryota</taxon>
        <taxon>Metazoa</taxon>
        <taxon>Chordata</taxon>
        <taxon>Craniata</taxon>
        <taxon>Vertebrata</taxon>
        <taxon>Euteleostomi</taxon>
        <taxon>Lepidosauria</taxon>
        <taxon>Squamata</taxon>
        <taxon>Bifurcata</taxon>
        <taxon>Unidentata</taxon>
        <taxon>Episquamata</taxon>
        <taxon>Toxicofera</taxon>
        <taxon>Serpentes</taxon>
        <taxon>Colubroidea</taxon>
        <taxon>Elapidae</taxon>
        <taxon>Elapinae</taxon>
        <taxon>Micrurus</taxon>
    </lineage>
</organism>
<reference evidence="1" key="1">
    <citation type="submission" date="2017-07" db="EMBL/GenBank/DDBJ databases">
        <authorList>
            <person name="Mikheyev A."/>
            <person name="Grau M."/>
        </authorList>
    </citation>
    <scope>NUCLEOTIDE SEQUENCE</scope>
    <source>
        <tissue evidence="1">Venom_gland</tissue>
    </source>
</reference>
<name>A0A2D4JAT3_MICLE</name>
<protein>
    <submittedName>
        <fullName evidence="1">Uncharacterized protein</fullName>
    </submittedName>
</protein>
<dbReference type="EMBL" id="IACK01153891">
    <property type="protein sequence ID" value="LAA93605.1"/>
    <property type="molecule type" value="Transcribed_RNA"/>
</dbReference>
<evidence type="ECO:0000313" key="1">
    <source>
        <dbReference type="EMBL" id="LAA93605.1"/>
    </source>
</evidence>
<accession>A0A2D4JAT3</accession>
<proteinExistence type="predicted"/>
<dbReference type="EMBL" id="IACK01153890">
    <property type="protein sequence ID" value="LAA93604.1"/>
    <property type="molecule type" value="Transcribed_RNA"/>
</dbReference>
<dbReference type="AlphaFoldDB" id="A0A2D4JAT3"/>
<sequence length="112" mass="12546">MRATYMFITYWVNRLSVYYSFALFSKILSYSQIQKISPCPQSLPSSFSSVTTEVPSHPKMRNQAIETRSPFLIAGRGRIVENGLPSTLMSRECNKILGIIGIKADIPPLSSL</sequence>
<reference evidence="1" key="2">
    <citation type="submission" date="2017-11" db="EMBL/GenBank/DDBJ databases">
        <title>Coralsnake Venomics: Analyses of Venom Gland Transcriptomes and Proteomes of Six Brazilian Taxa.</title>
        <authorList>
            <person name="Aird S.D."/>
            <person name="Jorge da Silva N."/>
            <person name="Qiu L."/>
            <person name="Villar-Briones A."/>
            <person name="Aparecida-Saddi V."/>
            <person name="Campos-Telles M.P."/>
            <person name="Grau M."/>
            <person name="Mikheyev A.S."/>
        </authorList>
    </citation>
    <scope>NUCLEOTIDE SEQUENCE</scope>
    <source>
        <tissue evidence="1">Venom_gland</tissue>
    </source>
</reference>